<proteinExistence type="predicted"/>
<reference evidence="3" key="1">
    <citation type="submission" date="2024-06" db="EMBL/GenBank/DDBJ databases">
        <title>Multi-omics analyses provide insights into the biosynthesis of the anticancer antibiotic pleurotin in Hohenbuehelia grisea.</title>
        <authorList>
            <person name="Weaver J.A."/>
            <person name="Alberti F."/>
        </authorList>
    </citation>
    <scope>NUCLEOTIDE SEQUENCE [LARGE SCALE GENOMIC DNA]</scope>
    <source>
        <strain evidence="3">T-177</strain>
    </source>
</reference>
<keyword evidence="3" id="KW-1185">Reference proteome</keyword>
<feature type="compositionally biased region" description="Low complexity" evidence="1">
    <location>
        <begin position="54"/>
        <end position="67"/>
    </location>
</feature>
<gene>
    <name evidence="2" type="ORF">HGRIS_005603</name>
</gene>
<protein>
    <submittedName>
        <fullName evidence="2">Uncharacterized protein</fullName>
    </submittedName>
</protein>
<feature type="compositionally biased region" description="Basic and acidic residues" evidence="1">
    <location>
        <begin position="144"/>
        <end position="158"/>
    </location>
</feature>
<comment type="caution">
    <text evidence="2">The sequence shown here is derived from an EMBL/GenBank/DDBJ whole genome shotgun (WGS) entry which is preliminary data.</text>
</comment>
<evidence type="ECO:0000313" key="3">
    <source>
        <dbReference type="Proteomes" id="UP001556367"/>
    </source>
</evidence>
<dbReference type="Proteomes" id="UP001556367">
    <property type="component" value="Unassembled WGS sequence"/>
</dbReference>
<evidence type="ECO:0000256" key="1">
    <source>
        <dbReference type="SAM" id="MobiDB-lite"/>
    </source>
</evidence>
<accession>A0ABR3JZM8</accession>
<feature type="region of interest" description="Disordered" evidence="1">
    <location>
        <begin position="1"/>
        <end position="167"/>
    </location>
</feature>
<organism evidence="2 3">
    <name type="scientific">Hohenbuehelia grisea</name>
    <dbReference type="NCBI Taxonomy" id="104357"/>
    <lineage>
        <taxon>Eukaryota</taxon>
        <taxon>Fungi</taxon>
        <taxon>Dikarya</taxon>
        <taxon>Basidiomycota</taxon>
        <taxon>Agaricomycotina</taxon>
        <taxon>Agaricomycetes</taxon>
        <taxon>Agaricomycetidae</taxon>
        <taxon>Agaricales</taxon>
        <taxon>Pleurotineae</taxon>
        <taxon>Pleurotaceae</taxon>
        <taxon>Hohenbuehelia</taxon>
    </lineage>
</organism>
<sequence>MTSNSSYPSTTSLQSDTTVSSTTPLTEAGQDNTKNFPSALANLQGRYGSSGNTPVPAHSPAPGASSSTVSAQSAGTTSSAKTAPPSLSTIQSASTGPAPNAPKDFEAAFAGLAGSYGPGGSLPTLPRKKAENKPKKPSLLSKLFKGDGKGKGKDDAKNSENQGNSGK</sequence>
<evidence type="ECO:0000313" key="2">
    <source>
        <dbReference type="EMBL" id="KAL0960566.1"/>
    </source>
</evidence>
<name>A0ABR3JZM8_9AGAR</name>
<feature type="compositionally biased region" description="Polar residues" evidence="1">
    <location>
        <begin position="1"/>
        <end position="36"/>
    </location>
</feature>
<feature type="compositionally biased region" description="Polar residues" evidence="1">
    <location>
        <begin position="68"/>
        <end position="97"/>
    </location>
</feature>
<dbReference type="EMBL" id="JASNQZ010000001">
    <property type="protein sequence ID" value="KAL0960566.1"/>
    <property type="molecule type" value="Genomic_DNA"/>
</dbReference>